<evidence type="ECO:0000313" key="7">
    <source>
        <dbReference type="EMBL" id="KAF2086664.1"/>
    </source>
</evidence>
<reference evidence="7" key="1">
    <citation type="journal article" date="2020" name="Stud. Mycol.">
        <title>101 Dothideomycetes genomes: a test case for predicting lifestyles and emergence of pathogens.</title>
        <authorList>
            <person name="Haridas S."/>
            <person name="Albert R."/>
            <person name="Binder M."/>
            <person name="Bloem J."/>
            <person name="Labutti K."/>
            <person name="Salamov A."/>
            <person name="Andreopoulos B."/>
            <person name="Baker S."/>
            <person name="Barry K."/>
            <person name="Bills G."/>
            <person name="Bluhm B."/>
            <person name="Cannon C."/>
            <person name="Castanera R."/>
            <person name="Culley D."/>
            <person name="Daum C."/>
            <person name="Ezra D."/>
            <person name="Gonzalez J."/>
            <person name="Henrissat B."/>
            <person name="Kuo A."/>
            <person name="Liang C."/>
            <person name="Lipzen A."/>
            <person name="Lutzoni F."/>
            <person name="Magnuson J."/>
            <person name="Mondo S."/>
            <person name="Nolan M."/>
            <person name="Ohm R."/>
            <person name="Pangilinan J."/>
            <person name="Park H.-J."/>
            <person name="Ramirez L."/>
            <person name="Alfaro M."/>
            <person name="Sun H."/>
            <person name="Tritt A."/>
            <person name="Yoshinaga Y."/>
            <person name="Zwiers L.-H."/>
            <person name="Turgeon B."/>
            <person name="Goodwin S."/>
            <person name="Spatafora J."/>
            <person name="Crous P."/>
            <person name="Grigoriev I."/>
        </authorList>
    </citation>
    <scope>NUCLEOTIDE SEQUENCE</scope>
    <source>
        <strain evidence="7">CBS 121410</strain>
    </source>
</reference>
<feature type="site" description="Important for catalytic activity, responsible for pKa modulation of the active site Glu and correct orientation of both the proton donor and substrate" evidence="5">
    <location>
        <position position="134"/>
    </location>
</feature>
<evidence type="ECO:0000256" key="1">
    <source>
        <dbReference type="ARBA" id="ARBA00009865"/>
    </source>
</evidence>
<dbReference type="OrthoDB" id="3879658at2759"/>
<evidence type="ECO:0000313" key="8">
    <source>
        <dbReference type="Proteomes" id="UP000799776"/>
    </source>
</evidence>
<dbReference type="InterPro" id="IPR023296">
    <property type="entry name" value="Glyco_hydro_beta-prop_sf"/>
</dbReference>
<dbReference type="InterPro" id="IPR051795">
    <property type="entry name" value="Glycosyl_Hydrlase_43"/>
</dbReference>
<dbReference type="CDD" id="cd08999">
    <property type="entry name" value="GH43_ABN-like"/>
    <property type="match status" value="1"/>
</dbReference>
<accession>A0A9P4HRK5</accession>
<evidence type="ECO:0000256" key="5">
    <source>
        <dbReference type="PIRSR" id="PIRSR606710-2"/>
    </source>
</evidence>
<evidence type="ECO:0000256" key="6">
    <source>
        <dbReference type="RuleBase" id="RU361187"/>
    </source>
</evidence>
<keyword evidence="3 6" id="KW-0326">Glycosidase</keyword>
<organism evidence="7 8">
    <name type="scientific">Saccharata proteae CBS 121410</name>
    <dbReference type="NCBI Taxonomy" id="1314787"/>
    <lineage>
        <taxon>Eukaryota</taxon>
        <taxon>Fungi</taxon>
        <taxon>Dikarya</taxon>
        <taxon>Ascomycota</taxon>
        <taxon>Pezizomycotina</taxon>
        <taxon>Dothideomycetes</taxon>
        <taxon>Dothideomycetes incertae sedis</taxon>
        <taxon>Botryosphaeriales</taxon>
        <taxon>Saccharataceae</taxon>
        <taxon>Saccharata</taxon>
    </lineage>
</organism>
<dbReference type="GO" id="GO:0004553">
    <property type="term" value="F:hydrolase activity, hydrolyzing O-glycosyl compounds"/>
    <property type="evidence" value="ECO:0007669"/>
    <property type="project" value="InterPro"/>
</dbReference>
<dbReference type="SUPFAM" id="SSF75005">
    <property type="entry name" value="Arabinanase/levansucrase/invertase"/>
    <property type="match status" value="1"/>
</dbReference>
<dbReference type="PANTHER" id="PTHR42812:SF5">
    <property type="entry name" value="ENDO-ARABINASE"/>
    <property type="match status" value="1"/>
</dbReference>
<dbReference type="Proteomes" id="UP000799776">
    <property type="component" value="Unassembled WGS sequence"/>
</dbReference>
<dbReference type="Pfam" id="PF04616">
    <property type="entry name" value="Glyco_hydro_43"/>
    <property type="match status" value="1"/>
</dbReference>
<dbReference type="PANTHER" id="PTHR42812">
    <property type="entry name" value="BETA-XYLOSIDASE"/>
    <property type="match status" value="1"/>
</dbReference>
<dbReference type="GO" id="GO:0005975">
    <property type="term" value="P:carbohydrate metabolic process"/>
    <property type="evidence" value="ECO:0007669"/>
    <property type="project" value="InterPro"/>
</dbReference>
<protein>
    <submittedName>
        <fullName evidence="7">Glycoside hydrolase family 43 protein</fullName>
    </submittedName>
</protein>
<keyword evidence="8" id="KW-1185">Reference proteome</keyword>
<dbReference type="AlphaFoldDB" id="A0A9P4HRK5"/>
<comment type="caution">
    <text evidence="7">The sequence shown here is derived from an EMBL/GenBank/DDBJ whole genome shotgun (WGS) entry which is preliminary data.</text>
</comment>
<sequence length="306" mass="32552">MKSHLAISENFADPSTIKVGDTWYAYATTNGKQNVQVATSTDFKTWELKSGYDALPRAGSWAANSDAKAPSPPAVWAPDVIENDEGEYVLFYSALDKDKKRHCVGAATSLFPDGPFEPFDDYFACHPDQGGSIDPSSFKDADGKRYVVYKVDGNNMGHGGLCGNTATPIMPTPLMLQRVSTNGHTKLGPAVQILDRSAADGPLIEAPSLTRTASGAYVLFFSSSCYSSRWYDIGYAVADNITGPYSKAGPWAVTGEGLFAPGGARVAADGRHVVFHAGNGRGGRAMYATEVEFLGEGPVRVAEMGA</sequence>
<evidence type="ECO:0000256" key="2">
    <source>
        <dbReference type="ARBA" id="ARBA00022801"/>
    </source>
</evidence>
<evidence type="ECO:0000256" key="4">
    <source>
        <dbReference type="PIRSR" id="PIRSR606710-1"/>
    </source>
</evidence>
<name>A0A9P4HRK5_9PEZI</name>
<evidence type="ECO:0000256" key="3">
    <source>
        <dbReference type="ARBA" id="ARBA00023295"/>
    </source>
</evidence>
<feature type="active site" description="Proton donor" evidence="4">
    <location>
        <position position="205"/>
    </location>
</feature>
<dbReference type="InterPro" id="IPR006710">
    <property type="entry name" value="Glyco_hydro_43"/>
</dbReference>
<proteinExistence type="inferred from homology"/>
<keyword evidence="2 6" id="KW-0378">Hydrolase</keyword>
<feature type="active site" description="Proton acceptor" evidence="4">
    <location>
        <position position="13"/>
    </location>
</feature>
<comment type="similarity">
    <text evidence="1 6">Belongs to the glycosyl hydrolase 43 family.</text>
</comment>
<dbReference type="EMBL" id="ML978723">
    <property type="protein sequence ID" value="KAF2086664.1"/>
    <property type="molecule type" value="Genomic_DNA"/>
</dbReference>
<dbReference type="Gene3D" id="2.115.10.20">
    <property type="entry name" value="Glycosyl hydrolase domain, family 43"/>
    <property type="match status" value="1"/>
</dbReference>
<gene>
    <name evidence="7" type="ORF">K490DRAFT_43557</name>
</gene>